<name>A0A3B1E6A5_9ZZZZ</name>
<dbReference type="NCBIfam" id="TIGR01617">
    <property type="entry name" value="arsC_related"/>
    <property type="match status" value="1"/>
</dbReference>
<dbReference type="InterPro" id="IPR036249">
    <property type="entry name" value="Thioredoxin-like_sf"/>
</dbReference>
<protein>
    <submittedName>
        <fullName evidence="1">FIG138056: a glutathione-dependent thiol reductase</fullName>
    </submittedName>
</protein>
<dbReference type="InterPro" id="IPR006660">
    <property type="entry name" value="Arsenate_reductase-like"/>
</dbReference>
<organism evidence="1">
    <name type="scientific">hydrothermal vent metagenome</name>
    <dbReference type="NCBI Taxonomy" id="652676"/>
    <lineage>
        <taxon>unclassified sequences</taxon>
        <taxon>metagenomes</taxon>
        <taxon>ecological metagenomes</taxon>
    </lineage>
</organism>
<evidence type="ECO:0000313" key="1">
    <source>
        <dbReference type="EMBL" id="VAY87432.1"/>
    </source>
</evidence>
<accession>A0A3B1E6A5</accession>
<dbReference type="InterPro" id="IPR006504">
    <property type="entry name" value="Tscrpt_reg_Spx/MgsR"/>
</dbReference>
<dbReference type="PROSITE" id="PS51353">
    <property type="entry name" value="ARSC"/>
    <property type="match status" value="1"/>
</dbReference>
<reference evidence="1" key="1">
    <citation type="submission" date="2018-10" db="EMBL/GenBank/DDBJ databases">
        <authorList>
            <person name="Aoki K."/>
        </authorList>
    </citation>
    <scope>NUCLEOTIDE SEQUENCE</scope>
</reference>
<dbReference type="PANTHER" id="PTHR30041">
    <property type="entry name" value="ARSENATE REDUCTASE"/>
    <property type="match status" value="1"/>
</dbReference>
<dbReference type="SUPFAM" id="SSF52833">
    <property type="entry name" value="Thioredoxin-like"/>
    <property type="match status" value="1"/>
</dbReference>
<dbReference type="PANTHER" id="PTHR30041:SF8">
    <property type="entry name" value="PROTEIN YFFB"/>
    <property type="match status" value="1"/>
</dbReference>
<dbReference type="Pfam" id="PF03960">
    <property type="entry name" value="ArsC"/>
    <property type="match status" value="1"/>
</dbReference>
<dbReference type="EMBL" id="UOYO01000026">
    <property type="protein sequence ID" value="VAY87432.1"/>
    <property type="molecule type" value="Genomic_DNA"/>
</dbReference>
<proteinExistence type="predicted"/>
<dbReference type="AlphaFoldDB" id="A0A3B1E6A5"/>
<sequence length="117" mass="13745">MIVIYGIKTCGSVRKAIKFCKTNNIEFTFHDFRKTPLDPEKIKYFASKVDINLLLNNKGTRYRTLKLKEHNLNDDEKLQWLIKDNMLLKRPVVEYSTNNILVAFDEAIYTQELCANN</sequence>
<gene>
    <name evidence="1" type="ORF">MNB_ARC-1_360</name>
</gene>
<dbReference type="Gene3D" id="3.40.30.10">
    <property type="entry name" value="Glutaredoxin"/>
    <property type="match status" value="1"/>
</dbReference>
<dbReference type="CDD" id="cd02977">
    <property type="entry name" value="ArsC_family"/>
    <property type="match status" value="1"/>
</dbReference>